<keyword evidence="3" id="KW-1185">Reference proteome</keyword>
<dbReference type="InterPro" id="IPR058419">
    <property type="entry name" value="DUF8106"/>
</dbReference>
<name>A0A830GKH5_9EURY</name>
<dbReference type="AlphaFoldDB" id="A0A830GKH5"/>
<reference evidence="2" key="2">
    <citation type="submission" date="2020-09" db="EMBL/GenBank/DDBJ databases">
        <authorList>
            <person name="Sun Q."/>
            <person name="Ohkuma M."/>
        </authorList>
    </citation>
    <scope>NUCLEOTIDE SEQUENCE</scope>
    <source>
        <strain evidence="2">JCM 17820</strain>
    </source>
</reference>
<accession>A0A830GKH5</accession>
<comment type="caution">
    <text evidence="2">The sequence shown here is derived from an EMBL/GenBank/DDBJ whole genome shotgun (WGS) entry which is preliminary data.</text>
</comment>
<organism evidence="2 3">
    <name type="scientific">Haloarcula pellucida</name>
    <dbReference type="NCBI Taxonomy" id="1427151"/>
    <lineage>
        <taxon>Archaea</taxon>
        <taxon>Methanobacteriati</taxon>
        <taxon>Methanobacteriota</taxon>
        <taxon>Stenosarchaea group</taxon>
        <taxon>Halobacteria</taxon>
        <taxon>Halobacteriales</taxon>
        <taxon>Haloarculaceae</taxon>
        <taxon>Haloarcula</taxon>
    </lineage>
</organism>
<proteinExistence type="predicted"/>
<gene>
    <name evidence="2" type="ORF">GCM10009030_11540</name>
</gene>
<evidence type="ECO:0000313" key="3">
    <source>
        <dbReference type="Proteomes" id="UP000605784"/>
    </source>
</evidence>
<evidence type="ECO:0000313" key="2">
    <source>
        <dbReference type="EMBL" id="GGN90039.1"/>
    </source>
</evidence>
<dbReference type="EMBL" id="BMOU01000001">
    <property type="protein sequence ID" value="GGN90039.1"/>
    <property type="molecule type" value="Genomic_DNA"/>
</dbReference>
<dbReference type="Proteomes" id="UP000605784">
    <property type="component" value="Unassembled WGS sequence"/>
</dbReference>
<evidence type="ECO:0000259" key="1">
    <source>
        <dbReference type="Pfam" id="PF26408"/>
    </source>
</evidence>
<dbReference type="Pfam" id="PF26408">
    <property type="entry name" value="DUF8106"/>
    <property type="match status" value="1"/>
</dbReference>
<dbReference type="RefSeq" id="WP_188995410.1">
    <property type="nucleotide sequence ID" value="NZ_BMOU01000001.1"/>
</dbReference>
<protein>
    <recommendedName>
        <fullName evidence="1">DUF8106 domain-containing protein</fullName>
    </recommendedName>
</protein>
<reference evidence="2" key="1">
    <citation type="journal article" date="2014" name="Int. J. Syst. Evol. Microbiol.">
        <title>Complete genome sequence of Corynebacterium casei LMG S-19264T (=DSM 44701T), isolated from a smear-ripened cheese.</title>
        <authorList>
            <consortium name="US DOE Joint Genome Institute (JGI-PGF)"/>
            <person name="Walter F."/>
            <person name="Albersmeier A."/>
            <person name="Kalinowski J."/>
            <person name="Ruckert C."/>
        </authorList>
    </citation>
    <scope>NUCLEOTIDE SEQUENCE</scope>
    <source>
        <strain evidence="2">JCM 17820</strain>
    </source>
</reference>
<feature type="domain" description="DUF8106" evidence="1">
    <location>
        <begin position="22"/>
        <end position="64"/>
    </location>
</feature>
<sequence>MTSIETHPVDAADPQRSIHQRSKGVLFCPACGHESPVGGDWHVELTGDTRTRRCPDCRTVVSDR</sequence>